<evidence type="ECO:0000313" key="4">
    <source>
        <dbReference type="Proteomes" id="UP000559027"/>
    </source>
</evidence>
<comment type="caution">
    <text evidence="3">The sequence shown here is derived from an EMBL/GenBank/DDBJ whole genome shotgun (WGS) entry which is preliminary data.</text>
</comment>
<sequence>MYTSRALDTQCGQAANPETHRQYFDLVEEVQLTGDNGAPIAPECTWAMDESGFQANGNEGRGGKKVTGQAGKKVQYQQQAGSRKNITVLVTIGADGSALPPTVLYTGQGYLVKWKQDNPANAMLGHSKKGWTDNIIGLEYAKHFEALTCSTAHGRTHSHNIKVMCYPPHMTHIYQGLDVVVFSPLKVEYGKYCGQLLQGKGSHISKENFLTVYGKAHLVALQPALIRKAFSATGLVPFNHNAISKDKFVPSCNTSFQHFTPIPPPTPVWIMTELIIDAVQPSMPIEGDTRPSEVQYSQLLPLQHALSNLATTDAHFLVSDSPIKTSSPLPKTPPIQLPPIRKA</sequence>
<dbReference type="Proteomes" id="UP000559027">
    <property type="component" value="Unassembled WGS sequence"/>
</dbReference>
<dbReference type="InterPro" id="IPR004875">
    <property type="entry name" value="DDE_SF_endonuclease_dom"/>
</dbReference>
<dbReference type="EMBL" id="JAACJO010000002">
    <property type="protein sequence ID" value="KAF5361753.1"/>
    <property type="molecule type" value="Genomic_DNA"/>
</dbReference>
<reference evidence="3 4" key="1">
    <citation type="journal article" date="2020" name="ISME J.">
        <title>Uncovering the hidden diversity of litter-decomposition mechanisms in mushroom-forming fungi.</title>
        <authorList>
            <person name="Floudas D."/>
            <person name="Bentzer J."/>
            <person name="Ahren D."/>
            <person name="Johansson T."/>
            <person name="Persson P."/>
            <person name="Tunlid A."/>
        </authorList>
    </citation>
    <scope>NUCLEOTIDE SEQUENCE [LARGE SCALE GENOMIC DNA]</scope>
    <source>
        <strain evidence="3 4">CBS 146.42</strain>
    </source>
</reference>
<evidence type="ECO:0000259" key="2">
    <source>
        <dbReference type="Pfam" id="PF03184"/>
    </source>
</evidence>
<protein>
    <recommendedName>
        <fullName evidence="2">DDE-1 domain-containing protein</fullName>
    </recommendedName>
</protein>
<evidence type="ECO:0000313" key="3">
    <source>
        <dbReference type="EMBL" id="KAF5361753.1"/>
    </source>
</evidence>
<feature type="domain" description="DDE-1" evidence="2">
    <location>
        <begin position="85"/>
        <end position="230"/>
    </location>
</feature>
<evidence type="ECO:0000256" key="1">
    <source>
        <dbReference type="SAM" id="MobiDB-lite"/>
    </source>
</evidence>
<dbReference type="OrthoDB" id="2668963at2759"/>
<gene>
    <name evidence="3" type="ORF">D9756_002688</name>
</gene>
<organism evidence="3 4">
    <name type="scientific">Leucocoprinus leucothites</name>
    <dbReference type="NCBI Taxonomy" id="201217"/>
    <lineage>
        <taxon>Eukaryota</taxon>
        <taxon>Fungi</taxon>
        <taxon>Dikarya</taxon>
        <taxon>Basidiomycota</taxon>
        <taxon>Agaricomycotina</taxon>
        <taxon>Agaricomycetes</taxon>
        <taxon>Agaricomycetidae</taxon>
        <taxon>Agaricales</taxon>
        <taxon>Agaricineae</taxon>
        <taxon>Agaricaceae</taxon>
        <taxon>Leucocoprinus</taxon>
    </lineage>
</organism>
<proteinExistence type="predicted"/>
<accession>A0A8H5GB95</accession>
<feature type="region of interest" description="Disordered" evidence="1">
    <location>
        <begin position="322"/>
        <end position="343"/>
    </location>
</feature>
<dbReference type="AlphaFoldDB" id="A0A8H5GB95"/>
<keyword evidence="4" id="KW-1185">Reference proteome</keyword>
<dbReference type="GO" id="GO:0003676">
    <property type="term" value="F:nucleic acid binding"/>
    <property type="evidence" value="ECO:0007669"/>
    <property type="project" value="InterPro"/>
</dbReference>
<dbReference type="Pfam" id="PF03184">
    <property type="entry name" value="DDE_1"/>
    <property type="match status" value="1"/>
</dbReference>
<name>A0A8H5GB95_9AGAR</name>